<evidence type="ECO:0000313" key="2">
    <source>
        <dbReference type="Proteomes" id="UP000015524"/>
    </source>
</evidence>
<accession>T0GMJ4</accession>
<dbReference type="AlphaFoldDB" id="T0GMJ4"/>
<dbReference type="EMBL" id="ATIB01000054">
    <property type="protein sequence ID" value="EQB01887.1"/>
    <property type="molecule type" value="Genomic_DNA"/>
</dbReference>
<keyword evidence="2" id="KW-1185">Reference proteome</keyword>
<comment type="caution">
    <text evidence="1">The sequence shown here is derived from an EMBL/GenBank/DDBJ whole genome shotgun (WGS) entry which is preliminary data.</text>
</comment>
<dbReference type="Proteomes" id="UP000015524">
    <property type="component" value="Unassembled WGS sequence"/>
</dbReference>
<name>T0GMJ4_9SPHN</name>
<protein>
    <submittedName>
        <fullName evidence="1">Uncharacterized protein</fullName>
    </submittedName>
</protein>
<dbReference type="PATRIC" id="fig|1114964.3.peg.1880"/>
<reference evidence="1 2" key="1">
    <citation type="journal article" date="2013" name="Genome Announc.">
        <title>Draft Genome Sequence of a Hexachlorocyclohexane-Degrading Bacterium, Sphingobium baderi Strain LL03T.</title>
        <authorList>
            <person name="Kaur J."/>
            <person name="Verma H."/>
            <person name="Tripathi C."/>
            <person name="Khurana J.P."/>
            <person name="Lal R."/>
        </authorList>
    </citation>
    <scope>NUCLEOTIDE SEQUENCE [LARGE SCALE GENOMIC DNA]</scope>
    <source>
        <strain evidence="1 2">LL03</strain>
    </source>
</reference>
<gene>
    <name evidence="1" type="ORF">L485_09645</name>
</gene>
<evidence type="ECO:0000313" key="1">
    <source>
        <dbReference type="EMBL" id="EQB01887.1"/>
    </source>
</evidence>
<proteinExistence type="predicted"/>
<sequence length="56" mass="6078">MPLFVADGQSVPHLAEPSMGVGISYDFNDEILSTVLLIGKTKEKVHAGIFQAPDHR</sequence>
<organism evidence="1 2">
    <name type="scientific">Sphingobium baderi LL03</name>
    <dbReference type="NCBI Taxonomy" id="1114964"/>
    <lineage>
        <taxon>Bacteria</taxon>
        <taxon>Pseudomonadati</taxon>
        <taxon>Pseudomonadota</taxon>
        <taxon>Alphaproteobacteria</taxon>
        <taxon>Sphingomonadales</taxon>
        <taxon>Sphingomonadaceae</taxon>
        <taxon>Sphingobium</taxon>
    </lineage>
</organism>